<keyword evidence="2" id="KW-1185">Reference proteome</keyword>
<organism evidence="1 2">
    <name type="scientific">Fusarium solani subsp. cucurbitae</name>
    <name type="common">Neocosmosporum cucurbitae</name>
    <dbReference type="NCBI Taxonomy" id="2747967"/>
    <lineage>
        <taxon>Eukaryota</taxon>
        <taxon>Fungi</taxon>
        <taxon>Dikarya</taxon>
        <taxon>Ascomycota</taxon>
        <taxon>Pezizomycotina</taxon>
        <taxon>Sordariomycetes</taxon>
        <taxon>Hypocreomycetidae</taxon>
        <taxon>Hypocreales</taxon>
        <taxon>Nectriaceae</taxon>
        <taxon>Fusarium</taxon>
        <taxon>Fusarium solani species complex</taxon>
    </lineage>
</organism>
<name>A0ACD3Z1X8_FUSSC</name>
<proteinExistence type="predicted"/>
<sequence length="545" mass="60872">MQTFVITAMLCLAQPRLSGKQGLVPIYRDARRGIEERLDDLIQRMTIEEKAGQMFHTRLYQGPNGTLDEGGEELRRNSTYNMMAEKFLTHFNLAGEVNSIRESAEWVNRVQDLAAKTRLGIPVTLSSDPRHACVDNVATGFSSGRFSQWPEALGLAALRNPKWTQTFAEVAREEYIALGIRTALHPQVDLATEPRWGRIFATFGEDANLASELAVVYIKGFQGDVFGSHSVATVTKHFPGGGPLQNGEDSHFKYGKNQTYPGNNFNYFLIPFKAAIAAGTRRIMSYYSRPIGTQYPEVENRPELIVELIKKGQVSEQRIDQSVRKILREKFLLGLFENPYVDIDAAEKRIGSPRFVALGQEPQRLSYTLLSNKKNILPLQGSQKKRKFYIEGFNATYMEGQGLKVVQSPKEADFALLRLEAPYTPRYGPVENIFHAGSLEYNKTEKARQASIYAAVPTIVDVALTRPAIIPEVVKSSAVVMGNYGSSPDAFLDIVFGIARPEGKLPFDLPSSTKAVEESKEDVPFDTKDPVFRFGHGLSYKTSHC</sequence>
<dbReference type="Proteomes" id="UP000830768">
    <property type="component" value="Chromosome 5"/>
</dbReference>
<accession>A0ACD3Z1X8</accession>
<protein>
    <submittedName>
        <fullName evidence="1">Uncharacterized protein</fullName>
    </submittedName>
</protein>
<evidence type="ECO:0000313" key="1">
    <source>
        <dbReference type="EMBL" id="UPK95207.1"/>
    </source>
</evidence>
<dbReference type="EMBL" id="CP090034">
    <property type="protein sequence ID" value="UPK95207.1"/>
    <property type="molecule type" value="Genomic_DNA"/>
</dbReference>
<evidence type="ECO:0000313" key="2">
    <source>
        <dbReference type="Proteomes" id="UP000830768"/>
    </source>
</evidence>
<gene>
    <name evidence="1" type="ORF">LCI18_006142</name>
</gene>
<reference evidence="1" key="1">
    <citation type="submission" date="2021-11" db="EMBL/GenBank/DDBJ databases">
        <title>Fusarium solani-melongenae Genome sequencing and assembly.</title>
        <authorList>
            <person name="Xie S."/>
            <person name="Huang L."/>
            <person name="Zhang X."/>
        </authorList>
    </citation>
    <scope>NUCLEOTIDE SEQUENCE</scope>
    <source>
        <strain evidence="1">CRI 24-3</strain>
    </source>
</reference>